<evidence type="ECO:0000313" key="1">
    <source>
        <dbReference type="EMBL" id="PWL17385.1"/>
    </source>
</evidence>
<proteinExistence type="predicted"/>
<dbReference type="Proteomes" id="UP000245865">
    <property type="component" value="Unassembled WGS sequence"/>
</dbReference>
<comment type="caution">
    <text evidence="1">The sequence shown here is derived from an EMBL/GenBank/DDBJ whole genome shotgun (WGS) entry which is preliminary data.</text>
</comment>
<sequence length="200" mass="20966">MTLSPFSATWRSDLIKRVKAVLTYEPQTLTNAQQQQARANIGAFSTSGGTVSGSVTVTGVLDGRLKHIEGGGYLEIGSFNLNSYGAGYGRLWFNPSTNTFTLTQEASGATTLAVNHFRIGATPTESNHAARKADVDAVAANRVANVRLGSAAITPTASPGSNADAPEGCVLFGIRIFAGGDFQGRYRPVQISIGGSWVNI</sequence>
<evidence type="ECO:0000313" key="2">
    <source>
        <dbReference type="Proteomes" id="UP000245865"/>
    </source>
</evidence>
<accession>A0A316J9D8</accession>
<keyword evidence="2" id="KW-1185">Reference proteome</keyword>
<dbReference type="AlphaFoldDB" id="A0A316J9D8"/>
<dbReference type="EMBL" id="QGDB01000004">
    <property type="protein sequence ID" value="PWL17385.1"/>
    <property type="molecule type" value="Genomic_DNA"/>
</dbReference>
<organism evidence="1 2">
    <name type="scientific">Falsochrobactrum shanghaiense</name>
    <dbReference type="NCBI Taxonomy" id="2201899"/>
    <lineage>
        <taxon>Bacteria</taxon>
        <taxon>Pseudomonadati</taxon>
        <taxon>Pseudomonadota</taxon>
        <taxon>Alphaproteobacteria</taxon>
        <taxon>Hyphomicrobiales</taxon>
        <taxon>Brucellaceae</taxon>
        <taxon>Falsochrobactrum</taxon>
    </lineage>
</organism>
<name>A0A316J9D8_9HYPH</name>
<dbReference type="RefSeq" id="WP_109706768.1">
    <property type="nucleotide sequence ID" value="NZ_QGDB01000004.1"/>
</dbReference>
<reference evidence="1 2" key="1">
    <citation type="submission" date="2018-05" db="EMBL/GenBank/DDBJ databases">
        <title>Comparative genomic sequence analysis between strain HN4 and CCM 8460T (Falsochrobactrum ovis) will provide more evidence to prove that HN4 is a new species of Falsochrobactrum.</title>
        <authorList>
            <person name="Lyu W."/>
            <person name="Sun L."/>
            <person name="Yao L."/>
        </authorList>
    </citation>
    <scope>NUCLEOTIDE SEQUENCE [LARGE SCALE GENOMIC DNA]</scope>
    <source>
        <strain evidence="1 2">HN4</strain>
    </source>
</reference>
<gene>
    <name evidence="1" type="ORF">DKP76_11445</name>
</gene>
<protein>
    <submittedName>
        <fullName evidence="1">Uncharacterized protein</fullName>
    </submittedName>
</protein>